<keyword evidence="3" id="KW-1185">Reference proteome</keyword>
<name>H3ZCF2_9ALTE</name>
<organism evidence="2 3">
    <name type="scientific">Alishewanella jeotgali KCTC 22429</name>
    <dbReference type="NCBI Taxonomy" id="1129374"/>
    <lineage>
        <taxon>Bacteria</taxon>
        <taxon>Pseudomonadati</taxon>
        <taxon>Pseudomonadota</taxon>
        <taxon>Gammaproteobacteria</taxon>
        <taxon>Alteromonadales</taxon>
        <taxon>Alteromonadaceae</taxon>
        <taxon>Alishewanella</taxon>
    </lineage>
</organism>
<dbReference type="EMBL" id="AHTH01000010">
    <property type="protein sequence ID" value="EHR41744.1"/>
    <property type="molecule type" value="Genomic_DNA"/>
</dbReference>
<keyword evidence="1" id="KW-1133">Transmembrane helix</keyword>
<sequence length="171" mass="18375">MISSTEKYTNRWQQGITLVELLIALTLGIVVLGGGIQIFISGQQAYNEAQRFNRLQSDLSLISDFLASDIRAGNIVGTAPTLILIGPEGTTEYRLEANNTLVRQVGLATPEILSQNISGFNTSCLSVGGNDCPTAIGVSVQLSMRATNTNLVTVNFRVGVRNNILTRKFGS</sequence>
<evidence type="ECO:0000256" key="1">
    <source>
        <dbReference type="SAM" id="Phobius"/>
    </source>
</evidence>
<keyword evidence="1" id="KW-0812">Transmembrane</keyword>
<reference evidence="2 3" key="1">
    <citation type="journal article" date="2012" name="J. Bacteriol.">
        <title>Genome Sequence of Extracellular-Protease-Producing Alishewanella jeotgali Isolated from Traditional Korean Fermented Seafood.</title>
        <authorList>
            <person name="Jung J."/>
            <person name="Chun J."/>
            <person name="Park W."/>
        </authorList>
    </citation>
    <scope>NUCLEOTIDE SEQUENCE [LARGE SCALE GENOMIC DNA]</scope>
    <source>
        <strain evidence="2 3">KCTC 22429</strain>
    </source>
</reference>
<comment type="caution">
    <text evidence="2">The sequence shown here is derived from an EMBL/GenBank/DDBJ whole genome shotgun (WGS) entry which is preliminary data.</text>
</comment>
<accession>H3ZCF2</accession>
<evidence type="ECO:0000313" key="3">
    <source>
        <dbReference type="Proteomes" id="UP000012046"/>
    </source>
</evidence>
<proteinExistence type="predicted"/>
<dbReference type="AlphaFoldDB" id="H3ZCF2"/>
<feature type="transmembrane region" description="Helical" evidence="1">
    <location>
        <begin position="21"/>
        <end position="40"/>
    </location>
</feature>
<dbReference type="Proteomes" id="UP000012046">
    <property type="component" value="Unassembled WGS sequence"/>
</dbReference>
<keyword evidence="1" id="KW-0472">Membrane</keyword>
<evidence type="ECO:0000313" key="2">
    <source>
        <dbReference type="EMBL" id="EHR41744.1"/>
    </source>
</evidence>
<protein>
    <submittedName>
        <fullName evidence="2">Prepilin-type cleavage/methylation-like protein</fullName>
    </submittedName>
</protein>
<gene>
    <name evidence="2" type="ORF">AJE_05126</name>
</gene>
<dbReference type="STRING" id="1129374.AJE_05126"/>